<feature type="region of interest" description="Disordered" evidence="1">
    <location>
        <begin position="59"/>
        <end position="104"/>
    </location>
</feature>
<protein>
    <submittedName>
        <fullName evidence="2">Uncharacterized protein</fullName>
    </submittedName>
</protein>
<name>A0A8S9TUM2_PHYIN</name>
<reference evidence="2" key="1">
    <citation type="submission" date="2020-03" db="EMBL/GenBank/DDBJ databases">
        <title>Hybrid Assembly of Korean Phytophthora infestans isolates.</title>
        <authorList>
            <person name="Prokchorchik M."/>
            <person name="Lee Y."/>
            <person name="Seo J."/>
            <person name="Cho J.-H."/>
            <person name="Park Y.-E."/>
            <person name="Jang D.-C."/>
            <person name="Im J.-S."/>
            <person name="Choi J.-G."/>
            <person name="Park H.-J."/>
            <person name="Lee G.-B."/>
            <person name="Lee Y.-G."/>
            <person name="Hong S.-Y."/>
            <person name="Cho K."/>
            <person name="Sohn K.H."/>
        </authorList>
    </citation>
    <scope>NUCLEOTIDE SEQUENCE</scope>
    <source>
        <strain evidence="2">KR_2_A2</strain>
    </source>
</reference>
<evidence type="ECO:0000313" key="2">
    <source>
        <dbReference type="EMBL" id="KAF4130459.1"/>
    </source>
</evidence>
<dbReference type="AlphaFoldDB" id="A0A8S9TUM2"/>
<sequence length="270" mass="28474">MASTTSPVQLAPLLCIDYSNFTNRFVPSGEKALLEFARQRGWLAYSVIAGTIIPSPSSTALTAPPADSGACDDRSTSAAADRVERETAPTTTSPAKENVPATTTSTATAITVASTTQARASSPVTSANTAQVQTASVATRDATVQALTVRPITLASTAQASSVILSDTAEENRMTLPLHLDAAEGHAVVEEEEKGEEPELKDVAVFNMHDSNGFIFALSKCEWSQNADADDPNLCHSDSESDKSDEIDTEDYINEVMDTEVGLAILRGCC</sequence>
<comment type="caution">
    <text evidence="2">The sequence shown here is derived from an EMBL/GenBank/DDBJ whole genome shotgun (WGS) entry which is preliminary data.</text>
</comment>
<gene>
    <name evidence="2" type="ORF">GN958_ATG20353</name>
</gene>
<dbReference type="Proteomes" id="UP000704712">
    <property type="component" value="Unassembled WGS sequence"/>
</dbReference>
<organism evidence="2 3">
    <name type="scientific">Phytophthora infestans</name>
    <name type="common">Potato late blight agent</name>
    <name type="synonym">Botrytis infestans</name>
    <dbReference type="NCBI Taxonomy" id="4787"/>
    <lineage>
        <taxon>Eukaryota</taxon>
        <taxon>Sar</taxon>
        <taxon>Stramenopiles</taxon>
        <taxon>Oomycota</taxon>
        <taxon>Peronosporomycetes</taxon>
        <taxon>Peronosporales</taxon>
        <taxon>Peronosporaceae</taxon>
        <taxon>Phytophthora</taxon>
    </lineage>
</organism>
<dbReference type="EMBL" id="JAACNO010002837">
    <property type="protein sequence ID" value="KAF4130459.1"/>
    <property type="molecule type" value="Genomic_DNA"/>
</dbReference>
<feature type="compositionally biased region" description="Basic and acidic residues" evidence="1">
    <location>
        <begin position="71"/>
        <end position="87"/>
    </location>
</feature>
<feature type="compositionally biased region" description="Low complexity" evidence="1">
    <location>
        <begin position="59"/>
        <end position="68"/>
    </location>
</feature>
<evidence type="ECO:0000313" key="3">
    <source>
        <dbReference type="Proteomes" id="UP000704712"/>
    </source>
</evidence>
<proteinExistence type="predicted"/>
<evidence type="ECO:0000256" key="1">
    <source>
        <dbReference type="SAM" id="MobiDB-lite"/>
    </source>
</evidence>
<accession>A0A8S9TUM2</accession>